<dbReference type="AlphaFoldDB" id="A0A854NFG9"/>
<dbReference type="PANTHER" id="PTHR30183">
    <property type="entry name" value="MOLYBDENUM TRANSPORT SYSTEM PERMEASE PROTEIN MODB"/>
    <property type="match status" value="1"/>
</dbReference>
<comment type="similarity">
    <text evidence="9">Belongs to the binding-protein-dependent transport system permease family.</text>
</comment>
<accession>A0A854NFG9</accession>
<evidence type="ECO:0000256" key="4">
    <source>
        <dbReference type="ARBA" id="ARBA00022692"/>
    </source>
</evidence>
<name>A0A854NFG9_CORDP</name>
<dbReference type="InterPro" id="IPR027417">
    <property type="entry name" value="P-loop_NTPase"/>
</dbReference>
<comment type="caution">
    <text evidence="12">The sequence shown here is derived from an EMBL/GenBank/DDBJ whole genome shotgun (WGS) entry which is preliminary data.</text>
</comment>
<dbReference type="Gene3D" id="2.40.50.100">
    <property type="match status" value="1"/>
</dbReference>
<evidence type="ECO:0000256" key="7">
    <source>
        <dbReference type="ARBA" id="ARBA00022989"/>
    </source>
</evidence>
<protein>
    <submittedName>
        <fullName evidence="12">Molybdenum ABC transporter ATP-binding protein</fullName>
    </submittedName>
</protein>
<dbReference type="InterPro" id="IPR035906">
    <property type="entry name" value="MetI-like_sf"/>
</dbReference>
<dbReference type="InterPro" id="IPR000515">
    <property type="entry name" value="MetI-like"/>
</dbReference>
<dbReference type="Pfam" id="PF03459">
    <property type="entry name" value="TOBE"/>
    <property type="match status" value="1"/>
</dbReference>
<keyword evidence="2 9" id="KW-0813">Transport</keyword>
<dbReference type="SUPFAM" id="SSF50331">
    <property type="entry name" value="MOP-like"/>
    <property type="match status" value="1"/>
</dbReference>
<evidence type="ECO:0000256" key="5">
    <source>
        <dbReference type="ARBA" id="ARBA00022741"/>
    </source>
</evidence>
<dbReference type="Gene3D" id="1.10.3720.10">
    <property type="entry name" value="MetI-like"/>
    <property type="match status" value="1"/>
</dbReference>
<evidence type="ECO:0000313" key="12">
    <source>
        <dbReference type="EMBL" id="OWM34670.1"/>
    </source>
</evidence>
<keyword evidence="7 9" id="KW-1133">Transmembrane helix</keyword>
<feature type="transmembrane region" description="Helical" evidence="9">
    <location>
        <begin position="82"/>
        <end position="103"/>
    </location>
</feature>
<reference evidence="13" key="1">
    <citation type="submission" date="2016-02" db="EMBL/GenBank/DDBJ databases">
        <title>Genomic analyses of a collection of pathogenic Corynebacterium diphtheriae.</title>
        <authorList>
            <person name="Sangal V."/>
            <person name="Titov L."/>
        </authorList>
    </citation>
    <scope>NUCLEOTIDE SEQUENCE [LARGE SCALE GENOMIC DNA]</scope>
    <source>
        <strain evidence="13">1438</strain>
    </source>
</reference>
<dbReference type="InterPro" id="IPR008995">
    <property type="entry name" value="Mo/tungstate-bd_C_term_dom"/>
</dbReference>
<dbReference type="InterPro" id="IPR003439">
    <property type="entry name" value="ABC_transporter-like_ATP-bd"/>
</dbReference>
<evidence type="ECO:0000313" key="13">
    <source>
        <dbReference type="Proteomes" id="UP000197692"/>
    </source>
</evidence>
<comment type="subcellular location">
    <subcellularLocation>
        <location evidence="1 9">Cell membrane</location>
        <topology evidence="1 9">Multi-pass membrane protein</topology>
    </subcellularLocation>
</comment>
<keyword evidence="8 9" id="KW-0472">Membrane</keyword>
<feature type="domain" description="ABC transmembrane type-1" evidence="11">
    <location>
        <begin position="45"/>
        <end position="246"/>
    </location>
</feature>
<evidence type="ECO:0000256" key="8">
    <source>
        <dbReference type="ARBA" id="ARBA00023136"/>
    </source>
</evidence>
<dbReference type="SMART" id="SM00382">
    <property type="entry name" value="AAA"/>
    <property type="match status" value="1"/>
</dbReference>
<dbReference type="EMBL" id="LSZF01000026">
    <property type="protein sequence ID" value="OWM34670.1"/>
    <property type="molecule type" value="Genomic_DNA"/>
</dbReference>
<dbReference type="InterPro" id="IPR005116">
    <property type="entry name" value="Transp-assoc_OB_typ1"/>
</dbReference>
<evidence type="ECO:0000256" key="6">
    <source>
        <dbReference type="ARBA" id="ARBA00022840"/>
    </source>
</evidence>
<feature type="transmembrane region" description="Helical" evidence="9">
    <location>
        <begin position="230"/>
        <end position="253"/>
    </location>
</feature>
<dbReference type="GO" id="GO:0005886">
    <property type="term" value="C:plasma membrane"/>
    <property type="evidence" value="ECO:0007669"/>
    <property type="project" value="UniProtKB-SubCell"/>
</dbReference>
<feature type="transmembrane region" description="Helical" evidence="9">
    <location>
        <begin position="47"/>
        <end position="70"/>
    </location>
</feature>
<sequence>MPSAVAVLAMVAIGIIIFPLVALWHRINVTHIPDVVRQPTTHDLLRVTLGSAAWATILCILLGVPLALFTSSLKRGGAVTRLLVFLPLALPPVVAGLALSAAIGRRGVLAPLLDTVGIHFAFAYPGVVAAHVFIALPFVVVIVDSAFRQLNKEVVQSAAGIGMTPVGIVVHIILPALAPSIVSGAGLAFARSLGEFGTTLTFAGSLPGVTRTMPIGIYLEREIDPEAADALAALLMVIALLVLLVSHSGSLLARVRAPRQRPVAIGAIDSAALRRLTRPVSPVSEVMTVVTERGTVSIRPQVATAIIGPNGAGKTTLLGLISGRLLGAHVTIGSRVVSQLPPQKRSTVVLTQSPGLPPHATVRQAVTMATRARAVADELLAVAGLDTLADVRCRHLSGGQAAQVALLRALAARPSIMLLDEPLAAVDMSQARQWRAFLQDSKNDRTCVFVSHDPFDVSALAHDVVVMEQGQPVACGAVTDMMAEPVNSFVAEFAGLNVIPGVIDSSSEGISVLVVGEQRIMGVSTTALEPGSSAHAIFTPDSVTLATYEQDISETSARNQFTACVIKLTPHGAVTTVTLDIGSGVVMSVPITTISARTLGIKLHNIVRCSIKTMAITIVKN</sequence>
<evidence type="ECO:0000259" key="11">
    <source>
        <dbReference type="PROSITE" id="PS50928"/>
    </source>
</evidence>
<organism evidence="12 13">
    <name type="scientific">Corynebacterium diphtheriae bv. mitis</name>
    <dbReference type="NCBI Taxonomy" id="1806053"/>
    <lineage>
        <taxon>Bacteria</taxon>
        <taxon>Bacillati</taxon>
        <taxon>Actinomycetota</taxon>
        <taxon>Actinomycetes</taxon>
        <taxon>Mycobacteriales</taxon>
        <taxon>Corynebacteriaceae</taxon>
        <taxon>Corynebacterium</taxon>
    </lineage>
</organism>
<keyword evidence="6 12" id="KW-0067">ATP-binding</keyword>
<dbReference type="SUPFAM" id="SSF161098">
    <property type="entry name" value="MetI-like"/>
    <property type="match status" value="1"/>
</dbReference>
<dbReference type="CDD" id="cd06261">
    <property type="entry name" value="TM_PBP2"/>
    <property type="match status" value="1"/>
</dbReference>
<dbReference type="InterPro" id="IPR003593">
    <property type="entry name" value="AAA+_ATPase"/>
</dbReference>
<feature type="transmembrane region" description="Helical" evidence="9">
    <location>
        <begin position="123"/>
        <end position="147"/>
    </location>
</feature>
<dbReference type="Proteomes" id="UP000197692">
    <property type="component" value="Unassembled WGS sequence"/>
</dbReference>
<dbReference type="GO" id="GO:0016887">
    <property type="term" value="F:ATP hydrolysis activity"/>
    <property type="evidence" value="ECO:0007669"/>
    <property type="project" value="InterPro"/>
</dbReference>
<evidence type="ECO:0000256" key="9">
    <source>
        <dbReference type="RuleBase" id="RU363032"/>
    </source>
</evidence>
<dbReference type="Gene3D" id="3.40.50.300">
    <property type="entry name" value="P-loop containing nucleotide triphosphate hydrolases"/>
    <property type="match status" value="1"/>
</dbReference>
<dbReference type="PROSITE" id="PS50893">
    <property type="entry name" value="ABC_TRANSPORTER_2"/>
    <property type="match status" value="1"/>
</dbReference>
<proteinExistence type="inferred from homology"/>
<evidence type="ECO:0000256" key="1">
    <source>
        <dbReference type="ARBA" id="ARBA00004651"/>
    </source>
</evidence>
<evidence type="ECO:0000256" key="2">
    <source>
        <dbReference type="ARBA" id="ARBA00022448"/>
    </source>
</evidence>
<dbReference type="RefSeq" id="WP_010934338.1">
    <property type="nucleotide sequence ID" value="NZ_LSZF01000026.1"/>
</dbReference>
<dbReference type="Pfam" id="PF00005">
    <property type="entry name" value="ABC_tran"/>
    <property type="match status" value="1"/>
</dbReference>
<dbReference type="Pfam" id="PF00528">
    <property type="entry name" value="BPD_transp_1"/>
    <property type="match status" value="1"/>
</dbReference>
<keyword evidence="3" id="KW-1003">Cell membrane</keyword>
<keyword evidence="4 9" id="KW-0812">Transmembrane</keyword>
<dbReference type="GO" id="GO:0005524">
    <property type="term" value="F:ATP binding"/>
    <property type="evidence" value="ECO:0007669"/>
    <property type="project" value="UniProtKB-KW"/>
</dbReference>
<keyword evidence="5" id="KW-0547">Nucleotide-binding</keyword>
<dbReference type="PANTHER" id="PTHR30183:SF3">
    <property type="entry name" value="MOLYBDENUM TRANSPORT SYSTEM PERMEASE PROTEIN MODB"/>
    <property type="match status" value="1"/>
</dbReference>
<evidence type="ECO:0000256" key="3">
    <source>
        <dbReference type="ARBA" id="ARBA00022475"/>
    </source>
</evidence>
<gene>
    <name evidence="12" type="ORF">AY602_06975</name>
</gene>
<dbReference type="GO" id="GO:0055085">
    <property type="term" value="P:transmembrane transport"/>
    <property type="evidence" value="ECO:0007669"/>
    <property type="project" value="InterPro"/>
</dbReference>
<dbReference type="PROSITE" id="PS50928">
    <property type="entry name" value="ABC_TM1"/>
    <property type="match status" value="1"/>
</dbReference>
<feature type="domain" description="ABC transporter" evidence="10">
    <location>
        <begin position="271"/>
        <end position="494"/>
    </location>
</feature>
<feature type="transmembrane region" description="Helical" evidence="9">
    <location>
        <begin position="7"/>
        <end position="27"/>
    </location>
</feature>
<dbReference type="SUPFAM" id="SSF52540">
    <property type="entry name" value="P-loop containing nucleoside triphosphate hydrolases"/>
    <property type="match status" value="1"/>
</dbReference>
<evidence type="ECO:0000259" key="10">
    <source>
        <dbReference type="PROSITE" id="PS50893"/>
    </source>
</evidence>